<reference evidence="3" key="1">
    <citation type="submission" date="2019-05" db="EMBL/GenBank/DDBJ databases">
        <title>Flavobacterium profundi sp. nov., isolated from a deep-sea seamount.</title>
        <authorList>
            <person name="Zhang D.-C."/>
        </authorList>
    </citation>
    <scope>NUCLEOTIDE SEQUENCE [LARGE SCALE GENOMIC DNA]</scope>
    <source>
        <strain evidence="3">TP390</strain>
    </source>
</reference>
<name>A0A6I4IM96_9FLAO</name>
<dbReference type="InterPro" id="IPR038726">
    <property type="entry name" value="PDDEXK_AddAB-type"/>
</dbReference>
<dbReference type="EMBL" id="WQLW01000008">
    <property type="protein sequence ID" value="MVO09812.1"/>
    <property type="molecule type" value="Genomic_DNA"/>
</dbReference>
<dbReference type="InterPro" id="IPR011604">
    <property type="entry name" value="PDDEXK-like_dom_sf"/>
</dbReference>
<organism evidence="2 3">
    <name type="scientific">Flavobacterium profundi</name>
    <dbReference type="NCBI Taxonomy" id="1774945"/>
    <lineage>
        <taxon>Bacteria</taxon>
        <taxon>Pseudomonadati</taxon>
        <taxon>Bacteroidota</taxon>
        <taxon>Flavobacteriia</taxon>
        <taxon>Flavobacteriales</taxon>
        <taxon>Flavobacteriaceae</taxon>
        <taxon>Flavobacterium</taxon>
    </lineage>
</organism>
<gene>
    <name evidence="2" type="ORF">GOQ30_11640</name>
</gene>
<evidence type="ECO:0000313" key="2">
    <source>
        <dbReference type="EMBL" id="MVO09812.1"/>
    </source>
</evidence>
<dbReference type="RefSeq" id="WP_140998186.1">
    <property type="nucleotide sequence ID" value="NZ_VDCZ01000008.1"/>
</dbReference>
<proteinExistence type="predicted"/>
<dbReference type="OrthoDB" id="9762792at2"/>
<dbReference type="Gene3D" id="3.90.320.10">
    <property type="match status" value="1"/>
</dbReference>
<comment type="caution">
    <text evidence="2">The sequence shown here is derived from an EMBL/GenBank/DDBJ whole genome shotgun (WGS) entry which is preliminary data.</text>
</comment>
<evidence type="ECO:0000259" key="1">
    <source>
        <dbReference type="Pfam" id="PF12705"/>
    </source>
</evidence>
<evidence type="ECO:0000313" key="3">
    <source>
        <dbReference type="Proteomes" id="UP000431264"/>
    </source>
</evidence>
<dbReference type="AlphaFoldDB" id="A0A6I4IM96"/>
<dbReference type="SUPFAM" id="SSF52540">
    <property type="entry name" value="P-loop containing nucleoside triphosphate hydrolases"/>
    <property type="match status" value="1"/>
</dbReference>
<keyword evidence="3" id="KW-1185">Reference proteome</keyword>
<dbReference type="Proteomes" id="UP000431264">
    <property type="component" value="Unassembled WGS sequence"/>
</dbReference>
<dbReference type="InterPro" id="IPR027417">
    <property type="entry name" value="P-loop_NTPase"/>
</dbReference>
<feature type="domain" description="PD-(D/E)XK endonuclease-like" evidence="1">
    <location>
        <begin position="656"/>
        <end position="925"/>
    </location>
</feature>
<dbReference type="Pfam" id="PF12705">
    <property type="entry name" value="PDDEXK_1"/>
    <property type="match status" value="1"/>
</dbReference>
<protein>
    <submittedName>
        <fullName evidence="2">PD-(D/E)XK nuclease family protein</fullName>
    </submittedName>
</protein>
<sequence>MNDTFLDKLSKHILAQDKENLQEIIIVLPNKRAKVFLLDALHNHTSQTIFAPQITSIEDLIQEISGIRTIDAIEILFEFYDVYTKITPLEEIQPFTTFSNWAKTLLQDFNEIDRYLLEPTFVFSYLKDIEALKRWDLQPKDTTSLIDNNLHFWNKIPEYYTSLYTHLKNKKCGYQGLIYRESIALLKDYSNEINNKKLIFAGFNALNQAEEKIILHLISNEQASIYWDIDAYFISNPYHDAGLFIRRFKNQWKNYVTQPFEWITEDFQQEKNIQIIGTPKTIGQAKITGKIVEELISNDSNSTKTAIILGDENLLIPILYAIPNSVNALNITMGYSGKNNPAQLLISKLFKLHTNAINRNATHYTLYYKEVLEILNHPLVEPYLQVEELIQTIHNNNFTFFSIETLLRLKDEKYPNQKNTFFDLIFTKWKNEPITILNRISNILLSIKSFLNNENEEEKISKTFVYSLYKVINQLTNYCDKHANKINNIETLNDIYKQIVDLAEVSFEGEPLTGLQIMGVLESRVLDFENVIITSVNEGKFPSGKSQNSFIPYDVKRELGLPTYKEKDAIYSYHFYHLLHRAKNIYLLYNSDNEGIDAGEKSRFLTQLEIEKQPKHILSHKIYNAVLPEKAYTSIQVPKSSLLMERLQEIATKKGFSPSSLTSYIRNPIQFYFQRVLRINEMDEVEENIAVNTLGTIIHEVLEVLYFPYLNKYLSVKDIEEMLLKIDSTTLEKFKLVYKEGEIKKGKNLLAFEVAKRNIYNFLQVEKNTIEAGEAVKIIALEEKIETLLDDERLPYPIKIAGNVDRIEIRENVIRIIDYKTGKVDGNTLKINDFEALTSDIKNEKIIQLLCYALMFRNKSEFDSYPIEAGIISFKNMKAGFMPFGLGKGRGVIPQTMITDEILEAFKTEIIALILEILDEERPLKESI</sequence>
<accession>A0A6I4IM96</accession>